<feature type="compositionally biased region" description="Acidic residues" evidence="3">
    <location>
        <begin position="567"/>
        <end position="578"/>
    </location>
</feature>
<feature type="compositionally biased region" description="Basic and acidic residues" evidence="3">
    <location>
        <begin position="55"/>
        <end position="64"/>
    </location>
</feature>
<dbReference type="Proteomes" id="UP000694427">
    <property type="component" value="Unplaced"/>
</dbReference>
<dbReference type="Pfam" id="PF04004">
    <property type="entry name" value="Leo1"/>
    <property type="match status" value="1"/>
</dbReference>
<dbReference type="GO" id="GO:0032968">
    <property type="term" value="P:positive regulation of transcription elongation by RNA polymerase II"/>
    <property type="evidence" value="ECO:0007669"/>
    <property type="project" value="TreeGrafter"/>
</dbReference>
<reference evidence="4" key="2">
    <citation type="submission" date="2025-09" db="UniProtKB">
        <authorList>
            <consortium name="Ensembl"/>
        </authorList>
    </citation>
    <scope>IDENTIFICATION</scope>
</reference>
<feature type="region of interest" description="Disordered" evidence="3">
    <location>
        <begin position="454"/>
        <end position="489"/>
    </location>
</feature>
<dbReference type="GO" id="GO:0016593">
    <property type="term" value="C:Cdc73/Paf1 complex"/>
    <property type="evidence" value="ECO:0007669"/>
    <property type="project" value="InterPro"/>
</dbReference>
<feature type="compositionally biased region" description="Acidic residues" evidence="3">
    <location>
        <begin position="260"/>
        <end position="269"/>
    </location>
</feature>
<dbReference type="PANTHER" id="PTHR23146:SF0">
    <property type="entry name" value="RNA POLYMERASE-ASSOCIATED PROTEIN LEO1"/>
    <property type="match status" value="1"/>
</dbReference>
<dbReference type="PANTHER" id="PTHR23146">
    <property type="entry name" value="LEO1 PROTEIN"/>
    <property type="match status" value="1"/>
</dbReference>
<name>A0A8C1MRC8_CYPCA</name>
<sequence>MEELFGSDGDSDNEQRDSGSGSGSDSEHERPRSASNASGSEISDRDPDEDEDEDGVKPSNKELFGDDSEDERGSQHSGSQSERSGNQSDASMHSDNEHSGSEGHHEEDDDDDDERGHRSDVESPASGAGSHRSERGSGSPGSEAGSPRSEAGSGHSDPGTPQPSTPHSDGEGSGKDVHSGDEKWGGKSDQSEDEDKQQNSDEERDHSDDEGERQKSESMKGSDSEEEFTRKKKKRIASDSDSDSDPETSGKKPAANDLFGEADDISSDSDAEKPPTPGQPMDAEDGLEGDQPEEEPAPETRIEVEIPKVSTDLGSELYFVKLPNFLSVEPRPFDPQYYEDEFEDEEMLDEEGRTRLKLKVENTIRWRTRRDEEGSEIKESNARIVKWSDGSMSLHLGNEVFDVYKAPLQGDHNHLFIRQGTGLQGQAVFKTKLTFRLCVCLSVQKEEERLRASIRRESQQRRMREKQHQRGLNAGYLEPDRYDEDEEGEESISLAAIKSKYKGGGLREERARIYSSDSDEGSDEDKAQRLMKAKRLDSDEEGENSGKRKAEEDEESAAKKPKKYVISDEEEEEEEGDE</sequence>
<feature type="region of interest" description="Disordered" evidence="3">
    <location>
        <begin position="512"/>
        <end position="578"/>
    </location>
</feature>
<keyword evidence="5" id="KW-1185">Reference proteome</keyword>
<feature type="compositionally biased region" description="Acidic residues" evidence="3">
    <location>
        <begin position="282"/>
        <end position="297"/>
    </location>
</feature>
<comment type="similarity">
    <text evidence="1">Belongs to the LEO1 family.</text>
</comment>
<accession>A0A8C1MRC8</accession>
<proteinExistence type="inferred from homology"/>
<feature type="compositionally biased region" description="Basic and acidic residues" evidence="3">
    <location>
        <begin position="92"/>
        <end position="106"/>
    </location>
</feature>
<dbReference type="GO" id="GO:1990269">
    <property type="term" value="F:RNA polymerase II C-terminal domain phosphoserine binding"/>
    <property type="evidence" value="ECO:0007669"/>
    <property type="project" value="TreeGrafter"/>
</dbReference>
<dbReference type="Ensembl" id="ENSCCRT00010089077.1">
    <property type="protein sequence ID" value="ENSCCRP00010080275.1"/>
    <property type="gene ID" value="ENSCCRG00010035079.1"/>
</dbReference>
<feature type="compositionally biased region" description="Low complexity" evidence="3">
    <location>
        <begin position="125"/>
        <end position="150"/>
    </location>
</feature>
<feature type="compositionally biased region" description="Acidic residues" evidence="3">
    <location>
        <begin position="1"/>
        <end position="12"/>
    </location>
</feature>
<feature type="compositionally biased region" description="Polar residues" evidence="3">
    <location>
        <begin position="75"/>
        <end position="91"/>
    </location>
</feature>
<reference evidence="4" key="1">
    <citation type="submission" date="2025-08" db="UniProtKB">
        <authorList>
            <consortium name="Ensembl"/>
        </authorList>
    </citation>
    <scope>IDENTIFICATION</scope>
</reference>
<feature type="compositionally biased region" description="Basic and acidic residues" evidence="3">
    <location>
        <begin position="168"/>
        <end position="229"/>
    </location>
</feature>
<feature type="region of interest" description="Disordered" evidence="3">
    <location>
        <begin position="1"/>
        <end position="302"/>
    </location>
</feature>
<evidence type="ECO:0000313" key="5">
    <source>
        <dbReference type="Proteomes" id="UP000694427"/>
    </source>
</evidence>
<evidence type="ECO:0000313" key="4">
    <source>
        <dbReference type="Ensembl" id="ENSCCRP00010080275.1"/>
    </source>
</evidence>
<dbReference type="InterPro" id="IPR007149">
    <property type="entry name" value="Leo1"/>
</dbReference>
<feature type="compositionally biased region" description="Basic and acidic residues" evidence="3">
    <location>
        <begin position="454"/>
        <end position="468"/>
    </location>
</feature>
<protein>
    <recommendedName>
        <fullName evidence="2">RNA polymerase-associated protein LEO1</fullName>
    </recommendedName>
</protein>
<dbReference type="GO" id="GO:0006368">
    <property type="term" value="P:transcription elongation by RNA polymerase II"/>
    <property type="evidence" value="ECO:0007669"/>
    <property type="project" value="InterPro"/>
</dbReference>
<evidence type="ECO:0000256" key="2">
    <source>
        <dbReference type="ARBA" id="ARBA00019689"/>
    </source>
</evidence>
<dbReference type="AlphaFoldDB" id="A0A8C1MRC8"/>
<organism evidence="4 5">
    <name type="scientific">Cyprinus carpio</name>
    <name type="common">Common carp</name>
    <dbReference type="NCBI Taxonomy" id="7962"/>
    <lineage>
        <taxon>Eukaryota</taxon>
        <taxon>Metazoa</taxon>
        <taxon>Chordata</taxon>
        <taxon>Craniata</taxon>
        <taxon>Vertebrata</taxon>
        <taxon>Euteleostomi</taxon>
        <taxon>Actinopterygii</taxon>
        <taxon>Neopterygii</taxon>
        <taxon>Teleostei</taxon>
        <taxon>Ostariophysi</taxon>
        <taxon>Cypriniformes</taxon>
        <taxon>Cyprinidae</taxon>
        <taxon>Cyprininae</taxon>
        <taxon>Cyprinus</taxon>
    </lineage>
</organism>
<evidence type="ECO:0000256" key="3">
    <source>
        <dbReference type="SAM" id="MobiDB-lite"/>
    </source>
</evidence>
<evidence type="ECO:0000256" key="1">
    <source>
        <dbReference type="ARBA" id="ARBA00010903"/>
    </source>
</evidence>